<dbReference type="AlphaFoldDB" id="A0A9Q0X5C8"/>
<dbReference type="EMBL" id="JAPFRF010000024">
    <property type="protein sequence ID" value="KAJ7303216.1"/>
    <property type="molecule type" value="Genomic_DNA"/>
</dbReference>
<organism evidence="1 2">
    <name type="scientific">Phrynocephalus forsythii</name>
    <dbReference type="NCBI Taxonomy" id="171643"/>
    <lineage>
        <taxon>Eukaryota</taxon>
        <taxon>Metazoa</taxon>
        <taxon>Chordata</taxon>
        <taxon>Craniata</taxon>
        <taxon>Vertebrata</taxon>
        <taxon>Euteleostomi</taxon>
        <taxon>Lepidosauria</taxon>
        <taxon>Squamata</taxon>
        <taxon>Bifurcata</taxon>
        <taxon>Unidentata</taxon>
        <taxon>Episquamata</taxon>
        <taxon>Toxicofera</taxon>
        <taxon>Iguania</taxon>
        <taxon>Acrodonta</taxon>
        <taxon>Agamidae</taxon>
        <taxon>Agaminae</taxon>
        <taxon>Phrynocephalus</taxon>
    </lineage>
</organism>
<evidence type="ECO:0000313" key="1">
    <source>
        <dbReference type="EMBL" id="KAJ7303216.1"/>
    </source>
</evidence>
<gene>
    <name evidence="1" type="ORF">JRQ81_012151</name>
</gene>
<proteinExistence type="predicted"/>
<protein>
    <submittedName>
        <fullName evidence="1">Uncharacterized protein</fullName>
    </submittedName>
</protein>
<dbReference type="Proteomes" id="UP001142489">
    <property type="component" value="Unassembled WGS sequence"/>
</dbReference>
<accession>A0A9Q0X5C8</accession>
<reference evidence="1" key="1">
    <citation type="journal article" date="2023" name="DNA Res.">
        <title>Chromosome-level genome assembly of Phrynocephalus forsythii using third-generation DNA sequencing and Hi-C analysis.</title>
        <authorList>
            <person name="Qi Y."/>
            <person name="Zhao W."/>
            <person name="Zhao Y."/>
            <person name="Niu C."/>
            <person name="Cao S."/>
            <person name="Zhang Y."/>
        </authorList>
    </citation>
    <scope>NUCLEOTIDE SEQUENCE</scope>
    <source>
        <tissue evidence="1">Muscle</tissue>
    </source>
</reference>
<sequence length="138" mass="15388">MDNSISSEQRDTFNYEATLDHASKLALIRKRKQREAEAARLDNTLSGFVEWVEENTSRKEEKMAARDEEQKRFHDEVIHNMRLASTSLARLTEYITASNCRGAGNSGACTDTVDNASVPSGTVKGITGGCTDFTSRFY</sequence>
<name>A0A9Q0X5C8_9SAUR</name>
<keyword evidence="2" id="KW-1185">Reference proteome</keyword>
<evidence type="ECO:0000313" key="2">
    <source>
        <dbReference type="Proteomes" id="UP001142489"/>
    </source>
</evidence>
<comment type="caution">
    <text evidence="1">The sequence shown here is derived from an EMBL/GenBank/DDBJ whole genome shotgun (WGS) entry which is preliminary data.</text>
</comment>